<dbReference type="PANTHER" id="PTHR11564:SF5">
    <property type="entry name" value="SIGNAL RECOGNITION PARTICLE SUBUNIT SRP54"/>
    <property type="match status" value="1"/>
</dbReference>
<proteinExistence type="inferred from homology"/>
<dbReference type="InterPro" id="IPR003593">
    <property type="entry name" value="AAA+_ATPase"/>
</dbReference>
<accession>A0A6J7RRC0</accession>
<dbReference type="EC" id="3.6.5.4" evidence="8"/>
<evidence type="ECO:0000313" key="12">
    <source>
        <dbReference type="EMBL" id="CAB4863088.1"/>
    </source>
</evidence>
<evidence type="ECO:0000256" key="7">
    <source>
        <dbReference type="ARBA" id="ARBA00023274"/>
    </source>
</evidence>
<dbReference type="CDD" id="cd18539">
    <property type="entry name" value="SRP_G"/>
    <property type="match status" value="1"/>
</dbReference>
<organism evidence="13">
    <name type="scientific">freshwater metagenome</name>
    <dbReference type="NCBI Taxonomy" id="449393"/>
    <lineage>
        <taxon>unclassified sequences</taxon>
        <taxon>metagenomes</taxon>
        <taxon>ecological metagenomes</taxon>
    </lineage>
</organism>
<keyword evidence="4" id="KW-0694">RNA-binding</keyword>
<dbReference type="InterPro" id="IPR004125">
    <property type="entry name" value="Signal_recog_particle_SRP54_M"/>
</dbReference>
<keyword evidence="6" id="KW-0733">Signal recognition particle</keyword>
<dbReference type="EMBL" id="CAFBLT010000001">
    <property type="protein sequence ID" value="CAB4863088.1"/>
    <property type="molecule type" value="Genomic_DNA"/>
</dbReference>
<dbReference type="GO" id="GO:0008312">
    <property type="term" value="F:7S RNA binding"/>
    <property type="evidence" value="ECO:0007669"/>
    <property type="project" value="InterPro"/>
</dbReference>
<comment type="similarity">
    <text evidence="1">Belongs to the GTP-binding SRP family. SRP54 subfamily.</text>
</comment>
<dbReference type="PANTHER" id="PTHR11564">
    <property type="entry name" value="SIGNAL RECOGNITION PARTICLE 54K PROTEIN SRP54"/>
    <property type="match status" value="1"/>
</dbReference>
<gene>
    <name evidence="11" type="ORF">UFOPK3164_01302</name>
    <name evidence="12" type="ORF">UFOPK3427_00316</name>
    <name evidence="13" type="ORF">UFOPK4112_01638</name>
</gene>
<evidence type="ECO:0000256" key="1">
    <source>
        <dbReference type="ARBA" id="ARBA00005450"/>
    </source>
</evidence>
<reference evidence="13" key="1">
    <citation type="submission" date="2020-05" db="EMBL/GenBank/DDBJ databases">
        <authorList>
            <person name="Chiriac C."/>
            <person name="Salcher M."/>
            <person name="Ghai R."/>
            <person name="Kavagutti S V."/>
        </authorList>
    </citation>
    <scope>NUCLEOTIDE SEQUENCE</scope>
</reference>
<evidence type="ECO:0000313" key="13">
    <source>
        <dbReference type="EMBL" id="CAB5030948.1"/>
    </source>
</evidence>
<sequence length="507" mass="54438">MFDALSERLDRIASKLKSRGRLSDADVDEALQEIRVALLEADVELGVVRNFLDGVRTRISGQELSKAVSPGQQVVKAVHEELINVLGGDVLKISYSSQPPTVVLLAGLQGAGKTTTAAKLARWFKQQGRNPLLVAADLQRPAAVEQLRVLGDQIGVNVFSEASDPVSVARNGVEEARRLGRDVVILDTAGRLAIDEALMGEVREISNATTPDYTFLVIDAMTGQDAVATAKSFHDTLELDGVIVTKLDGDARGGAVLSVKEVVGRPIAFASTGEKIDDLDLFYPDRMADRILGMGDILSLIEQAERTMDADVVAKSTGRMLDGSFTLDDFVDQLGQVRKMGSIGGLMKLMPGMTKEMRQAADQVDDREIDRVEGIVRSMTTSERRDPSLIDGSRKRRIAMGSGRSTQDVNQLLKQFREMQKMMKSMGGGGAMPKGKLGMAKAMMGRGGPDLSSLDPSMMGKPAPGTGLPPELTGMGQASPAHGAPTSKSGQRNKKKKGGRVTPRKDR</sequence>
<dbReference type="SUPFAM" id="SSF47446">
    <property type="entry name" value="Signal peptide-binding domain"/>
    <property type="match status" value="1"/>
</dbReference>
<evidence type="ECO:0000256" key="6">
    <source>
        <dbReference type="ARBA" id="ARBA00023135"/>
    </source>
</evidence>
<evidence type="ECO:0000256" key="5">
    <source>
        <dbReference type="ARBA" id="ARBA00023134"/>
    </source>
</evidence>
<dbReference type="Gene3D" id="3.40.50.300">
    <property type="entry name" value="P-loop containing nucleotide triphosphate hydrolases"/>
    <property type="match status" value="1"/>
</dbReference>
<dbReference type="InterPro" id="IPR027417">
    <property type="entry name" value="P-loop_NTPase"/>
</dbReference>
<evidence type="ECO:0000256" key="8">
    <source>
        <dbReference type="ARBA" id="ARBA00035672"/>
    </source>
</evidence>
<feature type="region of interest" description="Disordered" evidence="9">
    <location>
        <begin position="443"/>
        <end position="507"/>
    </location>
</feature>
<dbReference type="Pfam" id="PF02978">
    <property type="entry name" value="SRP_SPB"/>
    <property type="match status" value="1"/>
</dbReference>
<evidence type="ECO:0000256" key="4">
    <source>
        <dbReference type="ARBA" id="ARBA00022884"/>
    </source>
</evidence>
<keyword evidence="5" id="KW-0342">GTP-binding</keyword>
<dbReference type="Pfam" id="PF00448">
    <property type="entry name" value="SRP54"/>
    <property type="match status" value="1"/>
</dbReference>
<dbReference type="GO" id="GO:0005786">
    <property type="term" value="C:signal recognition particle, endoplasmic reticulum targeting"/>
    <property type="evidence" value="ECO:0007669"/>
    <property type="project" value="UniProtKB-KW"/>
</dbReference>
<dbReference type="InterPro" id="IPR000897">
    <property type="entry name" value="SRP54_GTPase_dom"/>
</dbReference>
<name>A0A6J7RRC0_9ZZZZ</name>
<evidence type="ECO:0000256" key="3">
    <source>
        <dbReference type="ARBA" id="ARBA00022801"/>
    </source>
</evidence>
<protein>
    <recommendedName>
        <fullName evidence="8">signal-recognition-particle GTPase</fullName>
        <ecNumber evidence="8">3.6.5.4</ecNumber>
    </recommendedName>
</protein>
<dbReference type="SUPFAM" id="SSF52540">
    <property type="entry name" value="P-loop containing nucleoside triphosphate hydrolases"/>
    <property type="match status" value="1"/>
</dbReference>
<dbReference type="NCBIfam" id="TIGR00959">
    <property type="entry name" value="ffh"/>
    <property type="match status" value="1"/>
</dbReference>
<dbReference type="GO" id="GO:0006614">
    <property type="term" value="P:SRP-dependent cotranslational protein targeting to membrane"/>
    <property type="evidence" value="ECO:0007669"/>
    <property type="project" value="InterPro"/>
</dbReference>
<dbReference type="SMART" id="SM00963">
    <property type="entry name" value="SRP54_N"/>
    <property type="match status" value="1"/>
</dbReference>
<dbReference type="Gene3D" id="1.10.260.30">
    <property type="entry name" value="Signal recognition particle, SRP54 subunit, M-domain"/>
    <property type="match status" value="1"/>
</dbReference>
<dbReference type="AlphaFoldDB" id="A0A6J7RRC0"/>
<dbReference type="EMBL" id="CAFBPM010000023">
    <property type="protein sequence ID" value="CAB5030948.1"/>
    <property type="molecule type" value="Genomic_DNA"/>
</dbReference>
<dbReference type="InterPro" id="IPR022941">
    <property type="entry name" value="SRP54"/>
</dbReference>
<dbReference type="GO" id="GO:0005525">
    <property type="term" value="F:GTP binding"/>
    <property type="evidence" value="ECO:0007669"/>
    <property type="project" value="UniProtKB-KW"/>
</dbReference>
<feature type="domain" description="SRP54-type proteins GTP-binding" evidence="10">
    <location>
        <begin position="266"/>
        <end position="279"/>
    </location>
</feature>
<dbReference type="InterPro" id="IPR004780">
    <property type="entry name" value="SRP"/>
</dbReference>
<keyword evidence="7" id="KW-0687">Ribonucleoprotein</keyword>
<keyword evidence="2" id="KW-0547">Nucleotide-binding</keyword>
<dbReference type="GO" id="GO:0003924">
    <property type="term" value="F:GTPase activity"/>
    <property type="evidence" value="ECO:0007669"/>
    <property type="project" value="InterPro"/>
</dbReference>
<evidence type="ECO:0000256" key="2">
    <source>
        <dbReference type="ARBA" id="ARBA00022741"/>
    </source>
</evidence>
<dbReference type="Pfam" id="PF02881">
    <property type="entry name" value="SRP54_N"/>
    <property type="match status" value="1"/>
</dbReference>
<evidence type="ECO:0000313" key="11">
    <source>
        <dbReference type="EMBL" id="CAB4832094.1"/>
    </source>
</evidence>
<dbReference type="InterPro" id="IPR042101">
    <property type="entry name" value="SRP54_N_sf"/>
</dbReference>
<dbReference type="EMBL" id="CAFABE010000069">
    <property type="protein sequence ID" value="CAB4832094.1"/>
    <property type="molecule type" value="Genomic_DNA"/>
</dbReference>
<dbReference type="HAMAP" id="MF_00306">
    <property type="entry name" value="SRP54"/>
    <property type="match status" value="1"/>
</dbReference>
<dbReference type="SMART" id="SM00962">
    <property type="entry name" value="SRP54"/>
    <property type="match status" value="1"/>
</dbReference>
<dbReference type="InterPro" id="IPR036891">
    <property type="entry name" value="Signal_recog_part_SRP54_M_sf"/>
</dbReference>
<evidence type="ECO:0000256" key="9">
    <source>
        <dbReference type="SAM" id="MobiDB-lite"/>
    </source>
</evidence>
<keyword evidence="3" id="KW-0378">Hydrolase</keyword>
<dbReference type="PROSITE" id="PS00300">
    <property type="entry name" value="SRP54"/>
    <property type="match status" value="1"/>
</dbReference>
<dbReference type="SMART" id="SM00382">
    <property type="entry name" value="AAA"/>
    <property type="match status" value="1"/>
</dbReference>
<dbReference type="InterPro" id="IPR013822">
    <property type="entry name" value="Signal_recog_particl_SRP54_hlx"/>
</dbReference>
<evidence type="ECO:0000259" key="10">
    <source>
        <dbReference type="PROSITE" id="PS00300"/>
    </source>
</evidence>
<feature type="region of interest" description="Disordered" evidence="9">
    <location>
        <begin position="380"/>
        <end position="409"/>
    </location>
</feature>
<dbReference type="Gene3D" id="1.20.120.140">
    <property type="entry name" value="Signal recognition particle SRP54, nucleotide-binding domain"/>
    <property type="match status" value="1"/>
</dbReference>